<dbReference type="AlphaFoldDB" id="A0A392VC25"/>
<accession>A0A392VC25</accession>
<proteinExistence type="predicted"/>
<evidence type="ECO:0000313" key="2">
    <source>
        <dbReference type="EMBL" id="MCI85888.1"/>
    </source>
</evidence>
<name>A0A392VC25_9FABA</name>
<organism evidence="2 3">
    <name type="scientific">Trifolium medium</name>
    <dbReference type="NCBI Taxonomy" id="97028"/>
    <lineage>
        <taxon>Eukaryota</taxon>
        <taxon>Viridiplantae</taxon>
        <taxon>Streptophyta</taxon>
        <taxon>Embryophyta</taxon>
        <taxon>Tracheophyta</taxon>
        <taxon>Spermatophyta</taxon>
        <taxon>Magnoliopsida</taxon>
        <taxon>eudicotyledons</taxon>
        <taxon>Gunneridae</taxon>
        <taxon>Pentapetalae</taxon>
        <taxon>rosids</taxon>
        <taxon>fabids</taxon>
        <taxon>Fabales</taxon>
        <taxon>Fabaceae</taxon>
        <taxon>Papilionoideae</taxon>
        <taxon>50 kb inversion clade</taxon>
        <taxon>NPAAA clade</taxon>
        <taxon>Hologalegina</taxon>
        <taxon>IRL clade</taxon>
        <taxon>Trifolieae</taxon>
        <taxon>Trifolium</taxon>
    </lineage>
</organism>
<protein>
    <submittedName>
        <fullName evidence="2">Uncharacterized protein</fullName>
    </submittedName>
</protein>
<sequence>VDPAKVEAVQEWGTPESVTEI</sequence>
<evidence type="ECO:0000256" key="1">
    <source>
        <dbReference type="SAM" id="MobiDB-lite"/>
    </source>
</evidence>
<feature type="region of interest" description="Disordered" evidence="1">
    <location>
        <begin position="1"/>
        <end position="21"/>
    </location>
</feature>
<evidence type="ECO:0000313" key="3">
    <source>
        <dbReference type="Proteomes" id="UP000265520"/>
    </source>
</evidence>
<comment type="caution">
    <text evidence="2">The sequence shown here is derived from an EMBL/GenBank/DDBJ whole genome shotgun (WGS) entry which is preliminary data.</text>
</comment>
<feature type="non-terminal residue" evidence="2">
    <location>
        <position position="1"/>
    </location>
</feature>
<dbReference type="Proteomes" id="UP000265520">
    <property type="component" value="Unassembled WGS sequence"/>
</dbReference>
<dbReference type="EMBL" id="LXQA011126060">
    <property type="protein sequence ID" value="MCI85888.1"/>
    <property type="molecule type" value="Genomic_DNA"/>
</dbReference>
<reference evidence="2 3" key="1">
    <citation type="journal article" date="2018" name="Front. Plant Sci.">
        <title>Red Clover (Trifolium pratense) and Zigzag Clover (T. medium) - A Picture of Genomic Similarities and Differences.</title>
        <authorList>
            <person name="Dluhosova J."/>
            <person name="Istvanek J."/>
            <person name="Nedelnik J."/>
            <person name="Repkova J."/>
        </authorList>
    </citation>
    <scope>NUCLEOTIDE SEQUENCE [LARGE SCALE GENOMIC DNA]</scope>
    <source>
        <strain evidence="3">cv. 10/8</strain>
        <tissue evidence="2">Leaf</tissue>
    </source>
</reference>
<keyword evidence="3" id="KW-1185">Reference proteome</keyword>